<keyword evidence="1" id="KW-0812">Transmembrane</keyword>
<dbReference type="EMBL" id="CP021744">
    <property type="protein sequence ID" value="ARZ72090.1"/>
    <property type="molecule type" value="Genomic_DNA"/>
</dbReference>
<reference evidence="2 3" key="1">
    <citation type="submission" date="2017-06" db="EMBL/GenBank/DDBJ databases">
        <title>Streptomyces albireticuli Genome sequencing and assembly.</title>
        <authorList>
            <person name="Wang Y."/>
            <person name="Du B."/>
            <person name="Ding Y."/>
            <person name="Liu H."/>
            <person name="Hou Q."/>
            <person name="Liu K."/>
            <person name="Yao L."/>
            <person name="Wang C."/>
        </authorList>
    </citation>
    <scope>NUCLEOTIDE SEQUENCE [LARGE SCALE GENOMIC DNA]</scope>
    <source>
        <strain evidence="2 3">MDJK11</strain>
    </source>
</reference>
<organism evidence="2 3">
    <name type="scientific">Streptomyces albireticuli</name>
    <dbReference type="NCBI Taxonomy" id="1940"/>
    <lineage>
        <taxon>Bacteria</taxon>
        <taxon>Bacillati</taxon>
        <taxon>Actinomycetota</taxon>
        <taxon>Actinomycetes</taxon>
        <taxon>Kitasatosporales</taxon>
        <taxon>Streptomycetaceae</taxon>
        <taxon>Streptomyces</taxon>
    </lineage>
</organism>
<keyword evidence="1" id="KW-0472">Membrane</keyword>
<gene>
    <name evidence="2" type="ORF">SMD11_6514</name>
</gene>
<evidence type="ECO:0000256" key="1">
    <source>
        <dbReference type="SAM" id="Phobius"/>
    </source>
</evidence>
<protein>
    <submittedName>
        <fullName evidence="2">Uncharacterized protein</fullName>
    </submittedName>
</protein>
<sequence length="91" mass="9314">MDRRGPPGDPVAGCDGGALLAILGCLGTLGLVMGVLMPRQREQICAACEGEGITTKIEYSVETDENGHQRPVTHTSYSSCTLCGGTGSTSG</sequence>
<evidence type="ECO:0000313" key="3">
    <source>
        <dbReference type="Proteomes" id="UP000195755"/>
    </source>
</evidence>
<evidence type="ECO:0000313" key="2">
    <source>
        <dbReference type="EMBL" id="ARZ72090.1"/>
    </source>
</evidence>
<dbReference type="Proteomes" id="UP000195755">
    <property type="component" value="Chromosome"/>
</dbReference>
<keyword evidence="1" id="KW-1133">Transmembrane helix</keyword>
<proteinExistence type="predicted"/>
<name>A0A1Z2LCN8_9ACTN</name>
<dbReference type="KEGG" id="salj:SMD11_6514"/>
<dbReference type="AlphaFoldDB" id="A0A1Z2LCN8"/>
<accession>A0A1Z2LCN8</accession>
<feature type="transmembrane region" description="Helical" evidence="1">
    <location>
        <begin position="16"/>
        <end position="36"/>
    </location>
</feature>